<comment type="subcellular location">
    <subcellularLocation>
        <location evidence="1">Membrane</location>
        <topology evidence="1">Multi-pass membrane protein</topology>
    </subcellularLocation>
</comment>
<keyword evidence="2" id="KW-0813">Transport</keyword>
<dbReference type="GO" id="GO:0022857">
    <property type="term" value="F:transmembrane transporter activity"/>
    <property type="evidence" value="ECO:0007669"/>
    <property type="project" value="InterPro"/>
</dbReference>
<feature type="transmembrane region" description="Helical" evidence="6">
    <location>
        <begin position="150"/>
        <end position="171"/>
    </location>
</feature>
<feature type="transmembrane region" description="Helical" evidence="6">
    <location>
        <begin position="280"/>
        <end position="301"/>
    </location>
</feature>
<dbReference type="SUPFAM" id="SSF103473">
    <property type="entry name" value="MFS general substrate transporter"/>
    <property type="match status" value="1"/>
</dbReference>
<dbReference type="InterPro" id="IPR020846">
    <property type="entry name" value="MFS_dom"/>
</dbReference>
<dbReference type="AlphaFoldDB" id="A0AAV2GEQ0"/>
<dbReference type="PROSITE" id="PS50850">
    <property type="entry name" value="MFS"/>
    <property type="match status" value="1"/>
</dbReference>
<feature type="transmembrane region" description="Helical" evidence="6">
    <location>
        <begin position="117"/>
        <end position="138"/>
    </location>
</feature>
<name>A0AAV2GEQ0_9ROSI</name>
<feature type="domain" description="Major facilitator superfamily (MFS) profile" evidence="7">
    <location>
        <begin position="26"/>
        <end position="474"/>
    </location>
</feature>
<evidence type="ECO:0000256" key="4">
    <source>
        <dbReference type="ARBA" id="ARBA00022989"/>
    </source>
</evidence>
<reference evidence="8 9" key="1">
    <citation type="submission" date="2024-04" db="EMBL/GenBank/DDBJ databases">
        <authorList>
            <person name="Fracassetti M."/>
        </authorList>
    </citation>
    <scope>NUCLEOTIDE SEQUENCE [LARGE SCALE GENOMIC DNA]</scope>
</reference>
<keyword evidence="5 6" id="KW-0472">Membrane</keyword>
<keyword evidence="4 6" id="KW-1133">Transmembrane helix</keyword>
<evidence type="ECO:0000256" key="6">
    <source>
        <dbReference type="SAM" id="Phobius"/>
    </source>
</evidence>
<evidence type="ECO:0000256" key="2">
    <source>
        <dbReference type="ARBA" id="ARBA00022448"/>
    </source>
</evidence>
<dbReference type="PANTHER" id="PTHR23511">
    <property type="entry name" value="SYNAPTIC VESICLE GLYCOPROTEIN 2"/>
    <property type="match status" value="1"/>
</dbReference>
<protein>
    <recommendedName>
        <fullName evidence="7">Major facilitator superfamily (MFS) profile domain-containing protein</fullName>
    </recommendedName>
</protein>
<dbReference type="GO" id="GO:0016020">
    <property type="term" value="C:membrane"/>
    <property type="evidence" value="ECO:0007669"/>
    <property type="project" value="UniProtKB-SubCell"/>
</dbReference>
<dbReference type="InterPro" id="IPR005828">
    <property type="entry name" value="MFS_sugar_transport-like"/>
</dbReference>
<evidence type="ECO:0000313" key="8">
    <source>
        <dbReference type="EMBL" id="CAL1408622.1"/>
    </source>
</evidence>
<sequence length="497" mass="54337">MENEGQSYTLDEGLASVGFGKFQILVLFYAGFGWFAEAMEIMILSFVGPAVKLEWGLSANQESLLTTVVFAGMLIGAYTWGIISDKCGRRKGFFSITMITSGAGLISSFSPNYLSLVILRGLVGFGLGGGHVFLSWFLEFVPASHRGMWMVVFTTFWTVGTVFEALLAWAVLPNLDWRWLLGFSVIPSFCLLLLYGIAPESPRFLCLKGRTIEARHILEKMSLLNRTKLPPGTLVTNGRIEVDEESAPSEHQPLLSAAKKQMKEFKSSFSSFFMLFSPKLFRTTILLWIIFFGNTFAYYGIILLTSELSHGEGKCGMSLLHSEGQIDDGNSLYIDVLITSFAELPGLLLSALIVDRFGRKISMAVMFFMAWLFLIPLVSQQAPLVTTGLLFGARMCALGSFTVACVYAPELYPTSVRATGAGASNAVGRIGGMLCPLVAVALVTSCHLKEAIILFEIVIAISVGCIIFFPFDTTGKELSDNVVAVGSDPKKDIQDET</sequence>
<evidence type="ECO:0000259" key="7">
    <source>
        <dbReference type="PROSITE" id="PS50850"/>
    </source>
</evidence>
<gene>
    <name evidence="8" type="ORF">LTRI10_LOCUS48199</name>
</gene>
<dbReference type="PANTHER" id="PTHR23511:SF5">
    <property type="entry name" value="MAJOR FACILITATOR-TYPE TRANSPORTER HXNZ-RELATED"/>
    <property type="match status" value="1"/>
</dbReference>
<feature type="transmembrane region" description="Helical" evidence="6">
    <location>
        <begin position="451"/>
        <end position="471"/>
    </location>
</feature>
<dbReference type="EMBL" id="OZ034821">
    <property type="protein sequence ID" value="CAL1408622.1"/>
    <property type="molecule type" value="Genomic_DNA"/>
</dbReference>
<feature type="transmembrane region" description="Helical" evidence="6">
    <location>
        <begin position="63"/>
        <end position="81"/>
    </location>
</feature>
<feature type="transmembrane region" description="Helical" evidence="6">
    <location>
        <begin position="332"/>
        <end position="354"/>
    </location>
</feature>
<evidence type="ECO:0000256" key="5">
    <source>
        <dbReference type="ARBA" id="ARBA00023136"/>
    </source>
</evidence>
<feature type="transmembrane region" description="Helical" evidence="6">
    <location>
        <begin position="93"/>
        <end position="111"/>
    </location>
</feature>
<dbReference type="Proteomes" id="UP001497516">
    <property type="component" value="Chromosome 8"/>
</dbReference>
<accession>A0AAV2GEQ0</accession>
<feature type="transmembrane region" description="Helical" evidence="6">
    <location>
        <begin position="361"/>
        <end position="378"/>
    </location>
</feature>
<evidence type="ECO:0000256" key="3">
    <source>
        <dbReference type="ARBA" id="ARBA00022692"/>
    </source>
</evidence>
<dbReference type="InterPro" id="IPR036259">
    <property type="entry name" value="MFS_trans_sf"/>
</dbReference>
<dbReference type="Pfam" id="PF00083">
    <property type="entry name" value="Sugar_tr"/>
    <property type="match status" value="1"/>
</dbReference>
<keyword evidence="3 6" id="KW-0812">Transmembrane</keyword>
<keyword evidence="9" id="KW-1185">Reference proteome</keyword>
<feature type="transmembrane region" description="Helical" evidence="6">
    <location>
        <begin position="177"/>
        <end position="198"/>
    </location>
</feature>
<feature type="transmembrane region" description="Helical" evidence="6">
    <location>
        <begin position="427"/>
        <end position="445"/>
    </location>
</feature>
<dbReference type="Gene3D" id="1.20.1250.20">
    <property type="entry name" value="MFS general substrate transporter like domains"/>
    <property type="match status" value="1"/>
</dbReference>
<evidence type="ECO:0000313" key="9">
    <source>
        <dbReference type="Proteomes" id="UP001497516"/>
    </source>
</evidence>
<dbReference type="FunFam" id="1.20.1250.20:FF:000232">
    <property type="entry name" value="Organic cation/carnitine transporter 7"/>
    <property type="match status" value="1"/>
</dbReference>
<evidence type="ECO:0000256" key="1">
    <source>
        <dbReference type="ARBA" id="ARBA00004141"/>
    </source>
</evidence>
<organism evidence="8 9">
    <name type="scientific">Linum trigynum</name>
    <dbReference type="NCBI Taxonomy" id="586398"/>
    <lineage>
        <taxon>Eukaryota</taxon>
        <taxon>Viridiplantae</taxon>
        <taxon>Streptophyta</taxon>
        <taxon>Embryophyta</taxon>
        <taxon>Tracheophyta</taxon>
        <taxon>Spermatophyta</taxon>
        <taxon>Magnoliopsida</taxon>
        <taxon>eudicotyledons</taxon>
        <taxon>Gunneridae</taxon>
        <taxon>Pentapetalae</taxon>
        <taxon>rosids</taxon>
        <taxon>fabids</taxon>
        <taxon>Malpighiales</taxon>
        <taxon>Linaceae</taxon>
        <taxon>Linum</taxon>
    </lineage>
</organism>
<proteinExistence type="predicted"/>
<feature type="transmembrane region" description="Helical" evidence="6">
    <location>
        <begin position="384"/>
        <end position="407"/>
    </location>
</feature>